<evidence type="ECO:0000256" key="3">
    <source>
        <dbReference type="ARBA" id="ARBA00035365"/>
    </source>
</evidence>
<reference evidence="4" key="1">
    <citation type="submission" date="2020-07" db="EMBL/GenBank/DDBJ databases">
        <title>Multicomponent nature underlies the extraordinary mechanical properties of spider dragline silk.</title>
        <authorList>
            <person name="Kono N."/>
            <person name="Nakamura H."/>
            <person name="Mori M."/>
            <person name="Yoshida Y."/>
            <person name="Ohtoshi R."/>
            <person name="Malay A.D."/>
            <person name="Moran D.A.P."/>
            <person name="Tomita M."/>
            <person name="Numata K."/>
            <person name="Arakawa K."/>
        </authorList>
    </citation>
    <scope>NUCLEOTIDE SEQUENCE</scope>
</reference>
<dbReference type="SUPFAM" id="SSF54995">
    <property type="entry name" value="Ribosomal protein S6"/>
    <property type="match status" value="1"/>
</dbReference>
<protein>
    <recommendedName>
        <fullName evidence="2">Small ribosomal subunit protein bS6m</fullName>
    </recommendedName>
    <alternativeName>
        <fullName evidence="3">28S ribosomal protein S6, mitochondrial</fullName>
    </alternativeName>
</protein>
<name>A0A8X6KRQ6_TRICU</name>
<evidence type="ECO:0000313" key="5">
    <source>
        <dbReference type="Proteomes" id="UP000887116"/>
    </source>
</evidence>
<dbReference type="GO" id="GO:0006412">
    <property type="term" value="P:translation"/>
    <property type="evidence" value="ECO:0007669"/>
    <property type="project" value="InterPro"/>
</dbReference>
<dbReference type="OrthoDB" id="268530at2759"/>
<dbReference type="Gene3D" id="3.30.70.60">
    <property type="match status" value="1"/>
</dbReference>
<proteinExistence type="inferred from homology"/>
<dbReference type="PANTHER" id="PTHR21011:SF1">
    <property type="entry name" value="SMALL RIBOSOMAL SUBUNIT PROTEIN BS6M"/>
    <property type="match status" value="1"/>
</dbReference>
<gene>
    <name evidence="4" type="primary">AVEN_45170_1</name>
    <name evidence="4" type="ORF">TNCT_63331</name>
</gene>
<dbReference type="AlphaFoldDB" id="A0A8X6KRQ6"/>
<comment type="caution">
    <text evidence="4">The sequence shown here is derived from an EMBL/GenBank/DDBJ whole genome shotgun (WGS) entry which is preliminary data.</text>
</comment>
<keyword evidence="5" id="KW-1185">Reference proteome</keyword>
<dbReference type="Proteomes" id="UP000887116">
    <property type="component" value="Unassembled WGS sequence"/>
</dbReference>
<dbReference type="GO" id="GO:0003735">
    <property type="term" value="F:structural constituent of ribosome"/>
    <property type="evidence" value="ECO:0007669"/>
    <property type="project" value="InterPro"/>
</dbReference>
<dbReference type="GO" id="GO:0005763">
    <property type="term" value="C:mitochondrial small ribosomal subunit"/>
    <property type="evidence" value="ECO:0007669"/>
    <property type="project" value="TreeGrafter"/>
</dbReference>
<dbReference type="PANTHER" id="PTHR21011">
    <property type="entry name" value="MITOCHONDRIAL 28S RIBOSOMAL PROTEIN S6"/>
    <property type="match status" value="1"/>
</dbReference>
<sequence length="150" mass="17622">MPAYEFSVLVKALPKPELSAVLKRVGTLLLDKGVVLHKIQNVGTIDLPYRMRKEGTYYKQGSYFAYAFTGSPKFFAEVKDECDHDPDIIKHGFVETYKKFPENCTLEEELRPPAFRKSVLKLLEDGKKRKERARPFYRHIKEYNYFDVYM</sequence>
<comment type="similarity">
    <text evidence="1">Belongs to the bacterial ribosomal protein bS6 family.</text>
</comment>
<dbReference type="InterPro" id="IPR000529">
    <property type="entry name" value="Ribosomal_bS6"/>
</dbReference>
<dbReference type="EMBL" id="BMAO01022776">
    <property type="protein sequence ID" value="GFQ84200.1"/>
    <property type="molecule type" value="Genomic_DNA"/>
</dbReference>
<dbReference type="Pfam" id="PF01250">
    <property type="entry name" value="Ribosomal_S6"/>
    <property type="match status" value="1"/>
</dbReference>
<dbReference type="InterPro" id="IPR035980">
    <property type="entry name" value="Ribosomal_bS6_sf"/>
</dbReference>
<organism evidence="4 5">
    <name type="scientific">Trichonephila clavata</name>
    <name type="common">Joro spider</name>
    <name type="synonym">Nephila clavata</name>
    <dbReference type="NCBI Taxonomy" id="2740835"/>
    <lineage>
        <taxon>Eukaryota</taxon>
        <taxon>Metazoa</taxon>
        <taxon>Ecdysozoa</taxon>
        <taxon>Arthropoda</taxon>
        <taxon>Chelicerata</taxon>
        <taxon>Arachnida</taxon>
        <taxon>Araneae</taxon>
        <taxon>Araneomorphae</taxon>
        <taxon>Entelegynae</taxon>
        <taxon>Araneoidea</taxon>
        <taxon>Nephilidae</taxon>
        <taxon>Trichonephila</taxon>
    </lineage>
</organism>
<accession>A0A8X6KRQ6</accession>
<evidence type="ECO:0000256" key="1">
    <source>
        <dbReference type="ARBA" id="ARBA00009512"/>
    </source>
</evidence>
<evidence type="ECO:0000256" key="2">
    <source>
        <dbReference type="ARBA" id="ARBA00035170"/>
    </source>
</evidence>
<evidence type="ECO:0000313" key="4">
    <source>
        <dbReference type="EMBL" id="GFQ84200.1"/>
    </source>
</evidence>
<dbReference type="GO" id="GO:0070181">
    <property type="term" value="F:small ribosomal subunit rRNA binding"/>
    <property type="evidence" value="ECO:0007669"/>
    <property type="project" value="TreeGrafter"/>
</dbReference>
<dbReference type="InterPro" id="IPR014717">
    <property type="entry name" value="Transl_elong_EF1B/ribsomal_bS6"/>
</dbReference>
<dbReference type="CDD" id="cd15465">
    <property type="entry name" value="bS6_mito"/>
    <property type="match status" value="1"/>
</dbReference>